<keyword evidence="4 6" id="KW-0687">Ribonucleoprotein</keyword>
<evidence type="ECO:0000256" key="4">
    <source>
        <dbReference type="ARBA" id="ARBA00023274"/>
    </source>
</evidence>
<evidence type="ECO:0000259" key="7">
    <source>
        <dbReference type="Pfam" id="PF00327"/>
    </source>
</evidence>
<comment type="subunit">
    <text evidence="2">Part of the 50S ribosomal subunit.</text>
</comment>
<dbReference type="GO" id="GO:0022625">
    <property type="term" value="C:cytosolic large ribosomal subunit"/>
    <property type="evidence" value="ECO:0007669"/>
    <property type="project" value="TreeGrafter"/>
</dbReference>
<dbReference type="PROSITE" id="PS00634">
    <property type="entry name" value="RIBOSOMAL_L30"/>
    <property type="match status" value="1"/>
</dbReference>
<evidence type="ECO:0000256" key="1">
    <source>
        <dbReference type="ARBA" id="ARBA00007594"/>
    </source>
</evidence>
<dbReference type="InterPro" id="IPR018038">
    <property type="entry name" value="Ribosomal_uL30_CS"/>
</dbReference>
<dbReference type="NCBIfam" id="TIGR01308">
    <property type="entry name" value="rpmD_bact"/>
    <property type="match status" value="1"/>
</dbReference>
<dbReference type="PIRSF" id="PIRSF002211">
    <property type="entry name" value="Ribosomal_L30_bac-type"/>
    <property type="match status" value="1"/>
</dbReference>
<dbReference type="EMBL" id="CADCWF010000337">
    <property type="protein sequence ID" value="CAA9579947.1"/>
    <property type="molecule type" value="Genomic_DNA"/>
</dbReference>
<proteinExistence type="inferred from homology"/>
<organism evidence="8">
    <name type="scientific">uncultured Thermomicrobiales bacterium</name>
    <dbReference type="NCBI Taxonomy" id="1645740"/>
    <lineage>
        <taxon>Bacteria</taxon>
        <taxon>Pseudomonadati</taxon>
        <taxon>Thermomicrobiota</taxon>
        <taxon>Thermomicrobia</taxon>
        <taxon>Thermomicrobiales</taxon>
        <taxon>environmental samples</taxon>
    </lineage>
</organism>
<dbReference type="SUPFAM" id="SSF55129">
    <property type="entry name" value="Ribosomal protein L30p/L7e"/>
    <property type="match status" value="1"/>
</dbReference>
<feature type="domain" description="Large ribosomal subunit protein uL30-like ferredoxin-like fold" evidence="7">
    <location>
        <begin position="10"/>
        <end position="60"/>
    </location>
</feature>
<dbReference type="PANTHER" id="PTHR15892:SF2">
    <property type="entry name" value="LARGE RIBOSOMAL SUBUNIT PROTEIN UL30M"/>
    <property type="match status" value="1"/>
</dbReference>
<comment type="similarity">
    <text evidence="1 6">Belongs to the universal ribosomal protein uL30 family.</text>
</comment>
<dbReference type="GO" id="GO:0003735">
    <property type="term" value="F:structural constituent of ribosome"/>
    <property type="evidence" value="ECO:0007669"/>
    <property type="project" value="InterPro"/>
</dbReference>
<dbReference type="Gene3D" id="3.30.1390.20">
    <property type="entry name" value="Ribosomal protein L30, ferredoxin-like fold domain"/>
    <property type="match status" value="1"/>
</dbReference>
<evidence type="ECO:0000313" key="8">
    <source>
        <dbReference type="EMBL" id="CAA9579947.1"/>
    </source>
</evidence>
<sequence length="70" mass="7803">MSETTSGGMLRITLVRSTIGRPKDQGLTVRSLGLRRLHHTVERPDSPSIRGMVTKIRHLVKVEEVSAPEQ</sequence>
<dbReference type="InterPro" id="IPR005996">
    <property type="entry name" value="Ribosomal_uL30_bac-type"/>
</dbReference>
<dbReference type="AlphaFoldDB" id="A0A6J4VJQ9"/>
<evidence type="ECO:0000256" key="2">
    <source>
        <dbReference type="ARBA" id="ARBA00011838"/>
    </source>
</evidence>
<dbReference type="InterPro" id="IPR036919">
    <property type="entry name" value="Ribo_uL30_ferredoxin-like_sf"/>
</dbReference>
<keyword evidence="3 6" id="KW-0689">Ribosomal protein</keyword>
<name>A0A6J4VJQ9_9BACT</name>
<accession>A0A6J4VJQ9</accession>
<dbReference type="CDD" id="cd01658">
    <property type="entry name" value="Ribosomal_L30"/>
    <property type="match status" value="1"/>
</dbReference>
<dbReference type="HAMAP" id="MF_01371_B">
    <property type="entry name" value="Ribosomal_uL30_B"/>
    <property type="match status" value="1"/>
</dbReference>
<evidence type="ECO:0000256" key="5">
    <source>
        <dbReference type="ARBA" id="ARBA00035492"/>
    </source>
</evidence>
<gene>
    <name evidence="8" type="ORF">AVDCRST_MAG59-4603</name>
</gene>
<evidence type="ECO:0000256" key="6">
    <source>
        <dbReference type="RuleBase" id="RU003734"/>
    </source>
</evidence>
<dbReference type="GO" id="GO:0006412">
    <property type="term" value="P:translation"/>
    <property type="evidence" value="ECO:0007669"/>
    <property type="project" value="InterPro"/>
</dbReference>
<dbReference type="InterPro" id="IPR016082">
    <property type="entry name" value="Ribosomal_uL30_ferredoxin-like"/>
</dbReference>
<dbReference type="FunFam" id="3.30.1390.20:FF:000001">
    <property type="entry name" value="50S ribosomal protein L30"/>
    <property type="match status" value="1"/>
</dbReference>
<dbReference type="Pfam" id="PF00327">
    <property type="entry name" value="Ribosomal_L30"/>
    <property type="match status" value="1"/>
</dbReference>
<protein>
    <recommendedName>
        <fullName evidence="5">50S ribosomal protein L30</fullName>
    </recommendedName>
</protein>
<dbReference type="PANTHER" id="PTHR15892">
    <property type="entry name" value="MITOCHONDRIAL RIBOSOMAL PROTEIN L30"/>
    <property type="match status" value="1"/>
</dbReference>
<reference evidence="8" key="1">
    <citation type="submission" date="2020-02" db="EMBL/GenBank/DDBJ databases">
        <authorList>
            <person name="Meier V. D."/>
        </authorList>
    </citation>
    <scope>NUCLEOTIDE SEQUENCE</scope>
    <source>
        <strain evidence="8">AVDCRST_MAG59</strain>
    </source>
</reference>
<evidence type="ECO:0000256" key="3">
    <source>
        <dbReference type="ARBA" id="ARBA00022980"/>
    </source>
</evidence>